<dbReference type="InterPro" id="IPR036388">
    <property type="entry name" value="WH-like_DNA-bd_sf"/>
</dbReference>
<dbReference type="EMBL" id="WLZY01000001">
    <property type="protein sequence ID" value="NDL56419.1"/>
    <property type="molecule type" value="Genomic_DNA"/>
</dbReference>
<dbReference type="AlphaFoldDB" id="A0A7K3LZJ5"/>
<dbReference type="InterPro" id="IPR036390">
    <property type="entry name" value="WH_DNA-bd_sf"/>
</dbReference>
<sequence>MSEERRPDLAAMLFPLGRVLIAIEEPILSASDLSMWAYAVLSGLGEEPVRTQAALAAAIGADKSRVIPVLDDLQERGLISRRPDPADRRVRLVALTPEGRSVRSRVQAEIQRAEEELLERLSPDDRRAFLRTLHTLYESVRVAEPAQAMPRGS</sequence>
<dbReference type="Gene3D" id="1.10.10.10">
    <property type="entry name" value="Winged helix-like DNA-binding domain superfamily/Winged helix DNA-binding domain"/>
    <property type="match status" value="1"/>
</dbReference>
<dbReference type="InterPro" id="IPR000835">
    <property type="entry name" value="HTH_MarR-typ"/>
</dbReference>
<dbReference type="SUPFAM" id="SSF46785">
    <property type="entry name" value="Winged helix' DNA-binding domain"/>
    <property type="match status" value="1"/>
</dbReference>
<dbReference type="PRINTS" id="PR00598">
    <property type="entry name" value="HTHMARR"/>
</dbReference>
<evidence type="ECO:0000313" key="3">
    <source>
        <dbReference type="Proteomes" id="UP000460435"/>
    </source>
</evidence>
<dbReference type="PROSITE" id="PS50995">
    <property type="entry name" value="HTH_MARR_2"/>
    <property type="match status" value="1"/>
</dbReference>
<dbReference type="GO" id="GO:0003700">
    <property type="term" value="F:DNA-binding transcription factor activity"/>
    <property type="evidence" value="ECO:0007669"/>
    <property type="project" value="InterPro"/>
</dbReference>
<dbReference type="SMART" id="SM00347">
    <property type="entry name" value="HTH_MARR"/>
    <property type="match status" value="1"/>
</dbReference>
<dbReference type="PANTHER" id="PTHR33164">
    <property type="entry name" value="TRANSCRIPTIONAL REGULATOR, MARR FAMILY"/>
    <property type="match status" value="1"/>
</dbReference>
<dbReference type="Pfam" id="PF12802">
    <property type="entry name" value="MarR_2"/>
    <property type="match status" value="1"/>
</dbReference>
<feature type="domain" description="HTH marR-type" evidence="1">
    <location>
        <begin position="6"/>
        <end position="138"/>
    </location>
</feature>
<dbReference type="RefSeq" id="WP_162449004.1">
    <property type="nucleotide sequence ID" value="NZ_WLZY01000001.1"/>
</dbReference>
<name>A0A7K3LZJ5_9ACTN</name>
<reference evidence="2 3" key="1">
    <citation type="submission" date="2019-11" db="EMBL/GenBank/DDBJ databases">
        <authorList>
            <person name="Li X.-J."/>
            <person name="Feng X.-M."/>
        </authorList>
    </citation>
    <scope>NUCLEOTIDE SEQUENCE [LARGE SCALE GENOMIC DNA]</scope>
    <source>
        <strain evidence="2 3">XMNu-373</strain>
    </source>
</reference>
<protein>
    <submittedName>
        <fullName evidence="2">MarR family transcriptional regulator</fullName>
    </submittedName>
</protein>
<comment type="caution">
    <text evidence="2">The sequence shown here is derived from an EMBL/GenBank/DDBJ whole genome shotgun (WGS) entry which is preliminary data.</text>
</comment>
<accession>A0A7K3LZJ5</accession>
<evidence type="ECO:0000259" key="1">
    <source>
        <dbReference type="PROSITE" id="PS50995"/>
    </source>
</evidence>
<organism evidence="2 3">
    <name type="scientific">Phytoactinopolyspora mesophila</name>
    <dbReference type="NCBI Taxonomy" id="2650750"/>
    <lineage>
        <taxon>Bacteria</taxon>
        <taxon>Bacillati</taxon>
        <taxon>Actinomycetota</taxon>
        <taxon>Actinomycetes</taxon>
        <taxon>Jiangellales</taxon>
        <taxon>Jiangellaceae</taxon>
        <taxon>Phytoactinopolyspora</taxon>
    </lineage>
</organism>
<dbReference type="PANTHER" id="PTHR33164:SF95">
    <property type="entry name" value="TRANSCRIPTIONAL REGULATOR"/>
    <property type="match status" value="1"/>
</dbReference>
<keyword evidence="3" id="KW-1185">Reference proteome</keyword>
<dbReference type="InterPro" id="IPR039422">
    <property type="entry name" value="MarR/SlyA-like"/>
</dbReference>
<proteinExistence type="predicted"/>
<dbReference type="Proteomes" id="UP000460435">
    <property type="component" value="Unassembled WGS sequence"/>
</dbReference>
<gene>
    <name evidence="2" type="ORF">F7O44_04960</name>
</gene>
<evidence type="ECO:0000313" key="2">
    <source>
        <dbReference type="EMBL" id="NDL56419.1"/>
    </source>
</evidence>
<dbReference type="GO" id="GO:0006950">
    <property type="term" value="P:response to stress"/>
    <property type="evidence" value="ECO:0007669"/>
    <property type="project" value="TreeGrafter"/>
</dbReference>